<dbReference type="AlphaFoldDB" id="A0A9P4P1A0"/>
<dbReference type="PANTHER" id="PTHR48100">
    <property type="entry name" value="BROAD-SPECIFICITY PHOSPHATASE YOR283W-RELATED"/>
    <property type="match status" value="1"/>
</dbReference>
<comment type="caution">
    <text evidence="2">The sequence shown here is derived from an EMBL/GenBank/DDBJ whole genome shotgun (WGS) entry which is preliminary data.</text>
</comment>
<dbReference type="GO" id="GO:0005737">
    <property type="term" value="C:cytoplasm"/>
    <property type="evidence" value="ECO:0007669"/>
    <property type="project" value="TreeGrafter"/>
</dbReference>
<sequence>MPPTLILIRHAEAYHNLTKNWELPDPALSPLGEKQCIDLREQLKREPLTKEIEVIVSSPFRRTLQTTVIGLSDVIGRGVGVEVDGSWQENAVKPCDTGSEPSVISKDFPSIDFSPLKPPYPQKKGPYAFTRAAVLARGQSALKSLYHRPEKVIAVVSHSAFLRTAVTHRRFANADYRIFEFEDVKEGGEFRLKEWKETDEKGGGMGWSEKGEAGIMEDDFEDDVSEESGKAEGPDGEADGQIPV</sequence>
<name>A0A9P4P1A0_9PEZI</name>
<organism evidence="2 3">
    <name type="scientific">Tothia fuscella</name>
    <dbReference type="NCBI Taxonomy" id="1048955"/>
    <lineage>
        <taxon>Eukaryota</taxon>
        <taxon>Fungi</taxon>
        <taxon>Dikarya</taxon>
        <taxon>Ascomycota</taxon>
        <taxon>Pezizomycotina</taxon>
        <taxon>Dothideomycetes</taxon>
        <taxon>Pleosporomycetidae</taxon>
        <taxon>Venturiales</taxon>
        <taxon>Cylindrosympodiaceae</taxon>
        <taxon>Tothia</taxon>
    </lineage>
</organism>
<keyword evidence="3" id="KW-1185">Reference proteome</keyword>
<dbReference type="CDD" id="cd07067">
    <property type="entry name" value="HP_PGM_like"/>
    <property type="match status" value="1"/>
</dbReference>
<proteinExistence type="predicted"/>
<dbReference type="SUPFAM" id="SSF53254">
    <property type="entry name" value="Phosphoglycerate mutase-like"/>
    <property type="match status" value="1"/>
</dbReference>
<protein>
    <submittedName>
        <fullName evidence="2">PGAM-domain-containing protein</fullName>
    </submittedName>
</protein>
<feature type="compositionally biased region" description="Acidic residues" evidence="1">
    <location>
        <begin position="215"/>
        <end position="226"/>
    </location>
</feature>
<dbReference type="EMBL" id="MU007014">
    <property type="protein sequence ID" value="KAF2434988.1"/>
    <property type="molecule type" value="Genomic_DNA"/>
</dbReference>
<evidence type="ECO:0000256" key="1">
    <source>
        <dbReference type="SAM" id="MobiDB-lite"/>
    </source>
</evidence>
<reference evidence="2" key="1">
    <citation type="journal article" date="2020" name="Stud. Mycol.">
        <title>101 Dothideomycetes genomes: a test case for predicting lifestyles and emergence of pathogens.</title>
        <authorList>
            <person name="Haridas S."/>
            <person name="Albert R."/>
            <person name="Binder M."/>
            <person name="Bloem J."/>
            <person name="Labutti K."/>
            <person name="Salamov A."/>
            <person name="Andreopoulos B."/>
            <person name="Baker S."/>
            <person name="Barry K."/>
            <person name="Bills G."/>
            <person name="Bluhm B."/>
            <person name="Cannon C."/>
            <person name="Castanera R."/>
            <person name="Culley D."/>
            <person name="Daum C."/>
            <person name="Ezra D."/>
            <person name="Gonzalez J."/>
            <person name="Henrissat B."/>
            <person name="Kuo A."/>
            <person name="Liang C."/>
            <person name="Lipzen A."/>
            <person name="Lutzoni F."/>
            <person name="Magnuson J."/>
            <person name="Mondo S."/>
            <person name="Nolan M."/>
            <person name="Ohm R."/>
            <person name="Pangilinan J."/>
            <person name="Park H.-J."/>
            <person name="Ramirez L."/>
            <person name="Alfaro M."/>
            <person name="Sun H."/>
            <person name="Tritt A."/>
            <person name="Yoshinaga Y."/>
            <person name="Zwiers L.-H."/>
            <person name="Turgeon B."/>
            <person name="Goodwin S."/>
            <person name="Spatafora J."/>
            <person name="Crous P."/>
            <person name="Grigoriev I."/>
        </authorList>
    </citation>
    <scope>NUCLEOTIDE SEQUENCE</scope>
    <source>
        <strain evidence="2">CBS 130266</strain>
    </source>
</reference>
<dbReference type="SMART" id="SM00855">
    <property type="entry name" value="PGAM"/>
    <property type="match status" value="1"/>
</dbReference>
<dbReference type="InterPro" id="IPR013078">
    <property type="entry name" value="His_Pase_superF_clade-1"/>
</dbReference>
<gene>
    <name evidence="2" type="ORF">EJ08DRAFT_386451</name>
</gene>
<dbReference type="Gene3D" id="3.40.50.1240">
    <property type="entry name" value="Phosphoglycerate mutase-like"/>
    <property type="match status" value="1"/>
</dbReference>
<dbReference type="InterPro" id="IPR050275">
    <property type="entry name" value="PGM_Phosphatase"/>
</dbReference>
<dbReference type="Proteomes" id="UP000800235">
    <property type="component" value="Unassembled WGS sequence"/>
</dbReference>
<dbReference type="PANTHER" id="PTHR48100:SF24">
    <property type="entry name" value="PHOSPHOGLYCERATE MUTASE"/>
    <property type="match status" value="1"/>
</dbReference>
<evidence type="ECO:0000313" key="3">
    <source>
        <dbReference type="Proteomes" id="UP000800235"/>
    </source>
</evidence>
<dbReference type="OrthoDB" id="496981at2759"/>
<dbReference type="Pfam" id="PF00300">
    <property type="entry name" value="His_Phos_1"/>
    <property type="match status" value="1"/>
</dbReference>
<evidence type="ECO:0000313" key="2">
    <source>
        <dbReference type="EMBL" id="KAF2434988.1"/>
    </source>
</evidence>
<dbReference type="InterPro" id="IPR029033">
    <property type="entry name" value="His_PPase_superfam"/>
</dbReference>
<accession>A0A9P4P1A0</accession>
<feature type="region of interest" description="Disordered" evidence="1">
    <location>
        <begin position="198"/>
        <end position="244"/>
    </location>
</feature>
<dbReference type="GO" id="GO:0016791">
    <property type="term" value="F:phosphatase activity"/>
    <property type="evidence" value="ECO:0007669"/>
    <property type="project" value="TreeGrafter"/>
</dbReference>